<protein>
    <recommendedName>
        <fullName evidence="6">DM10 domain-containing protein</fullName>
    </recommendedName>
</protein>
<evidence type="ECO:0000256" key="1">
    <source>
        <dbReference type="ARBA" id="ARBA00004430"/>
    </source>
</evidence>
<reference evidence="7" key="2">
    <citation type="submission" date="2021-08" db="EMBL/GenBank/DDBJ databases">
        <authorList>
            <person name="Eriksson T."/>
        </authorList>
    </citation>
    <scope>NUCLEOTIDE SEQUENCE</scope>
    <source>
        <strain evidence="7">Stoneville</strain>
        <tissue evidence="7">Whole head</tissue>
    </source>
</reference>
<comment type="subcellular location">
    <subcellularLocation>
        <location evidence="1">Cytoplasm</location>
        <location evidence="1">Cytoskeleton</location>
        <location evidence="1">Cilium axoneme</location>
    </subcellularLocation>
</comment>
<keyword evidence="4" id="KW-0206">Cytoskeleton</keyword>
<dbReference type="SMART" id="SM00676">
    <property type="entry name" value="DM10"/>
    <property type="match status" value="3"/>
</dbReference>
<dbReference type="InterPro" id="IPR006602">
    <property type="entry name" value="DM10_dom"/>
</dbReference>
<dbReference type="PANTHER" id="PTHR12086">
    <property type="entry name" value="EF-HAND DOMAIN C-TERMINAL CONTAINING PROTEIN"/>
    <property type="match status" value="1"/>
</dbReference>
<dbReference type="Proteomes" id="UP000719412">
    <property type="component" value="Unassembled WGS sequence"/>
</dbReference>
<feature type="domain" description="DM10" evidence="6">
    <location>
        <begin position="88"/>
        <end position="193"/>
    </location>
</feature>
<organism evidence="7 8">
    <name type="scientific">Tenebrio molitor</name>
    <name type="common">Yellow mealworm beetle</name>
    <dbReference type="NCBI Taxonomy" id="7067"/>
    <lineage>
        <taxon>Eukaryota</taxon>
        <taxon>Metazoa</taxon>
        <taxon>Ecdysozoa</taxon>
        <taxon>Arthropoda</taxon>
        <taxon>Hexapoda</taxon>
        <taxon>Insecta</taxon>
        <taxon>Pterygota</taxon>
        <taxon>Neoptera</taxon>
        <taxon>Endopterygota</taxon>
        <taxon>Coleoptera</taxon>
        <taxon>Polyphaga</taxon>
        <taxon>Cucujiformia</taxon>
        <taxon>Tenebrionidae</taxon>
        <taxon>Tenebrio</taxon>
    </lineage>
</organism>
<feature type="domain" description="DM10" evidence="6">
    <location>
        <begin position="237"/>
        <end position="357"/>
    </location>
</feature>
<keyword evidence="3" id="KW-0677">Repeat</keyword>
<dbReference type="GO" id="GO:0060285">
    <property type="term" value="P:cilium-dependent cell motility"/>
    <property type="evidence" value="ECO:0007669"/>
    <property type="project" value="TreeGrafter"/>
</dbReference>
<gene>
    <name evidence="7" type="ORF">GEV33_003720</name>
</gene>
<keyword evidence="2" id="KW-0963">Cytoplasm</keyword>
<evidence type="ECO:0000259" key="6">
    <source>
        <dbReference type="PROSITE" id="PS51336"/>
    </source>
</evidence>
<dbReference type="GO" id="GO:0000281">
    <property type="term" value="P:mitotic cytokinesis"/>
    <property type="evidence" value="ECO:0007669"/>
    <property type="project" value="TreeGrafter"/>
</dbReference>
<dbReference type="PROSITE" id="PS51336">
    <property type="entry name" value="DM10"/>
    <property type="match status" value="3"/>
</dbReference>
<dbReference type="GO" id="GO:0007052">
    <property type="term" value="P:mitotic spindle organization"/>
    <property type="evidence" value="ECO:0007669"/>
    <property type="project" value="TreeGrafter"/>
</dbReference>
<dbReference type="FunFam" id="2.30.29.170:FF:000001">
    <property type="entry name" value="EF-hand domain containing 1"/>
    <property type="match status" value="1"/>
</dbReference>
<name>A0A8J6HSB6_TENMO</name>
<evidence type="ECO:0000256" key="5">
    <source>
        <dbReference type="ARBA" id="ARBA00023273"/>
    </source>
</evidence>
<sequence length="700" mass="81335">MAGLPKLPGLTFTDPTLTSYHLSQTFNVCNGYKIPKSSFVGVGNRELDSHSVKYVTSTDPIRYDPSLTYGKTKDVPLQMFKPHYALYDQKCLTFKAFFKQGVVESPNEYYRVRHVNIIYFLEDDTITVMEPKTPNSGIDQGRLLKRHKIPKYEDGEFWHWKDLAVGKNIVFYGIVFHMVDCDVFTREYMASQGLIMADAEQLPPDPYTQNRLLHSQQNNFTKTPSADDKFRRFLEYDGKILKFKAIWDDRDSEYGDIRKYEVLYFLADDTIAVKEIHTKNDGRDPYSQLLRKTKLPKIWTDRPDNFPSIYLEFSDDEVTEYYQPKDLRVGETIFVLGRKMLLYDCDNFTRNYFKKALCMEQGVAIDISEKPKPPPEKKIPPHDGIGSLEDSLQNTLTFMPKPPRKDVVKQILNANKYLRYEMKMEDIHPEDSIRRFVLFYSLADNTCKIFEPPIENSGIIGGKYLKSSLLAKPNSNPLDPDYYSPIDFYIGAVITVFQQRFIITGADLYVYRYMQANSSKFPCEVIENIRNYMFNQGHLKDDIDRQVIDSQEDIKKVERAAIGKELEYTKTEMDRCLERFNIAPIGDDPQYPTELVKEELVMPEHNVPPFGIQPVNNECAYPITTPPIGSLACKNEAQRIATTEYDTEEEKIKKYYDKVLREHKHICENPPVEEPPKEEDCLIKERKAKCVKFADEKCEC</sequence>
<dbReference type="InterPro" id="IPR040193">
    <property type="entry name" value="EFHC1/EFHC2/EFHB"/>
</dbReference>
<feature type="domain" description="DM10" evidence="6">
    <location>
        <begin position="414"/>
        <end position="518"/>
    </location>
</feature>
<dbReference type="FunFam" id="2.30.29.170:FF:000004">
    <property type="entry name" value="EF-hand domain containing 2"/>
    <property type="match status" value="1"/>
</dbReference>
<dbReference type="PANTHER" id="PTHR12086:SF9">
    <property type="entry name" value="EF-HAND DOMAIN-CONTAINING PROTEIN 1"/>
    <property type="match status" value="1"/>
</dbReference>
<dbReference type="GO" id="GO:0072686">
    <property type="term" value="C:mitotic spindle"/>
    <property type="evidence" value="ECO:0007669"/>
    <property type="project" value="TreeGrafter"/>
</dbReference>
<reference evidence="7" key="1">
    <citation type="journal article" date="2020" name="J Insects Food Feed">
        <title>The yellow mealworm (Tenebrio molitor) genome: a resource for the emerging insects as food and feed industry.</title>
        <authorList>
            <person name="Eriksson T."/>
            <person name="Andere A."/>
            <person name="Kelstrup H."/>
            <person name="Emery V."/>
            <person name="Picard C."/>
        </authorList>
    </citation>
    <scope>NUCLEOTIDE SEQUENCE</scope>
    <source>
        <strain evidence="7">Stoneville</strain>
        <tissue evidence="7">Whole head</tissue>
    </source>
</reference>
<keyword evidence="8" id="KW-1185">Reference proteome</keyword>
<dbReference type="AlphaFoldDB" id="A0A8J6HSB6"/>
<dbReference type="Pfam" id="PF06565">
    <property type="entry name" value="DM10_dom"/>
    <property type="match status" value="3"/>
</dbReference>
<dbReference type="FunFam" id="2.30.29.170:FF:000002">
    <property type="entry name" value="EF-hand domain (C-terminal) containing 1"/>
    <property type="match status" value="1"/>
</dbReference>
<dbReference type="OrthoDB" id="10255210at2759"/>
<accession>A0A8J6HSB6</accession>
<comment type="caution">
    <text evidence="7">The sequence shown here is derived from an EMBL/GenBank/DDBJ whole genome shotgun (WGS) entry which is preliminary data.</text>
</comment>
<evidence type="ECO:0000256" key="4">
    <source>
        <dbReference type="ARBA" id="ARBA00023212"/>
    </source>
</evidence>
<dbReference type="GO" id="GO:0005930">
    <property type="term" value="C:axoneme"/>
    <property type="evidence" value="ECO:0007669"/>
    <property type="project" value="UniProtKB-SubCell"/>
</dbReference>
<dbReference type="EMBL" id="JABDTM020015679">
    <property type="protein sequence ID" value="KAH0819071.1"/>
    <property type="molecule type" value="Genomic_DNA"/>
</dbReference>
<dbReference type="GO" id="GO:0043014">
    <property type="term" value="F:alpha-tubulin binding"/>
    <property type="evidence" value="ECO:0007669"/>
    <property type="project" value="TreeGrafter"/>
</dbReference>
<evidence type="ECO:0000256" key="3">
    <source>
        <dbReference type="ARBA" id="ARBA00022737"/>
    </source>
</evidence>
<evidence type="ECO:0000313" key="8">
    <source>
        <dbReference type="Proteomes" id="UP000719412"/>
    </source>
</evidence>
<evidence type="ECO:0000313" key="7">
    <source>
        <dbReference type="EMBL" id="KAH0819071.1"/>
    </source>
</evidence>
<evidence type="ECO:0000256" key="2">
    <source>
        <dbReference type="ARBA" id="ARBA00022490"/>
    </source>
</evidence>
<proteinExistence type="predicted"/>
<keyword evidence="5" id="KW-0966">Cell projection</keyword>